<evidence type="ECO:0000313" key="2">
    <source>
        <dbReference type="EMBL" id="UFP95041.1"/>
    </source>
</evidence>
<sequence length="118" mass="12883">MRPFTWSMVLALVVALPGAANAGTIEVDPSVQTAVGVQNAQQVQLGFGVREQTGTIVQQQPQYQFNSRPRRGPTRYSYPGGDDIRVAPDVQTAVGVQNAQQVQLGLPGFGRYRDRDRN</sequence>
<dbReference type="EMBL" id="CP063845">
    <property type="protein sequence ID" value="UFP95041.1"/>
    <property type="molecule type" value="Genomic_DNA"/>
</dbReference>
<accession>A0ABY3PMX9</accession>
<protein>
    <recommendedName>
        <fullName evidence="4">Secreted protein</fullName>
    </recommendedName>
</protein>
<keyword evidence="3" id="KW-1185">Reference proteome</keyword>
<keyword evidence="1" id="KW-0732">Signal</keyword>
<evidence type="ECO:0008006" key="4">
    <source>
        <dbReference type="Google" id="ProtNLM"/>
    </source>
</evidence>
<organism evidence="2 3">
    <name type="scientific">Gloeobacter morelensis MG652769</name>
    <dbReference type="NCBI Taxonomy" id="2781736"/>
    <lineage>
        <taxon>Bacteria</taxon>
        <taxon>Bacillati</taxon>
        <taxon>Cyanobacteriota</taxon>
        <taxon>Cyanophyceae</taxon>
        <taxon>Gloeobacterales</taxon>
        <taxon>Gloeobacteraceae</taxon>
        <taxon>Gloeobacter</taxon>
        <taxon>Gloeobacter morelensis</taxon>
    </lineage>
</organism>
<evidence type="ECO:0000256" key="1">
    <source>
        <dbReference type="SAM" id="SignalP"/>
    </source>
</evidence>
<reference evidence="2 3" key="1">
    <citation type="journal article" date="2021" name="Genome Biol. Evol.">
        <title>Complete Genome Sequencing of a Novel Gloeobacter Species from a Waterfall Cave in Mexico.</title>
        <authorList>
            <person name="Saw J.H."/>
            <person name="Cardona T."/>
            <person name="Montejano G."/>
        </authorList>
    </citation>
    <scope>NUCLEOTIDE SEQUENCE [LARGE SCALE GENOMIC DNA]</scope>
    <source>
        <strain evidence="2">MG652769</strain>
    </source>
</reference>
<evidence type="ECO:0000313" key="3">
    <source>
        <dbReference type="Proteomes" id="UP001054846"/>
    </source>
</evidence>
<dbReference type="Proteomes" id="UP001054846">
    <property type="component" value="Chromosome"/>
</dbReference>
<feature type="signal peptide" evidence="1">
    <location>
        <begin position="1"/>
        <end position="22"/>
    </location>
</feature>
<name>A0ABY3PMX9_9CYAN</name>
<gene>
    <name evidence="2" type="ORF">ISF26_01975</name>
</gene>
<proteinExistence type="predicted"/>
<feature type="chain" id="PRO_5047468738" description="Secreted protein" evidence="1">
    <location>
        <begin position="23"/>
        <end position="118"/>
    </location>
</feature>
<dbReference type="RefSeq" id="WP_230842163.1">
    <property type="nucleotide sequence ID" value="NZ_CP063845.1"/>
</dbReference>